<dbReference type="SMART" id="SM00177">
    <property type="entry name" value="ARF"/>
    <property type="match status" value="1"/>
</dbReference>
<dbReference type="Proteomes" id="UP000654370">
    <property type="component" value="Unassembled WGS sequence"/>
</dbReference>
<keyword evidence="7" id="KW-0653">Protein transport</keyword>
<dbReference type="GO" id="GO:0005794">
    <property type="term" value="C:Golgi apparatus"/>
    <property type="evidence" value="ECO:0007669"/>
    <property type="project" value="UniProtKB-SubCell"/>
</dbReference>
<accession>A0A8H7PFS3</accession>
<dbReference type="SUPFAM" id="SSF52540">
    <property type="entry name" value="P-loop containing nucleoside triphosphate hydrolases"/>
    <property type="match status" value="1"/>
</dbReference>
<dbReference type="PROSITE" id="PS51422">
    <property type="entry name" value="SAR1"/>
    <property type="match status" value="1"/>
</dbReference>
<dbReference type="InterPro" id="IPR006689">
    <property type="entry name" value="Small_GTPase_ARF/SAR"/>
</dbReference>
<comment type="subcellular location">
    <subcellularLocation>
        <location evidence="1">Golgi apparatus</location>
    </subcellularLocation>
</comment>
<feature type="binding site" evidence="11">
    <location>
        <position position="87"/>
    </location>
    <ligand>
        <name>GTP</name>
        <dbReference type="ChEBI" id="CHEBI:37565"/>
    </ligand>
</feature>
<dbReference type="AlphaFoldDB" id="A0A8H7PFS3"/>
<evidence type="ECO:0000256" key="5">
    <source>
        <dbReference type="ARBA" id="ARBA00022741"/>
    </source>
</evidence>
<dbReference type="InterPro" id="IPR027417">
    <property type="entry name" value="P-loop_NTPase"/>
</dbReference>
<dbReference type="InterPro" id="IPR005225">
    <property type="entry name" value="Small_GTP-bd"/>
</dbReference>
<dbReference type="FunFam" id="3.40.50.300:FF:000510">
    <property type="entry name" value="ADP-ribosylation factor 1"/>
    <property type="match status" value="1"/>
</dbReference>
<feature type="binding site" evidence="12">
    <location>
        <position position="48"/>
    </location>
    <ligand>
        <name>Mg(2+)</name>
        <dbReference type="ChEBI" id="CHEBI:18420"/>
    </ligand>
</feature>
<evidence type="ECO:0000256" key="12">
    <source>
        <dbReference type="PIRSR" id="PIRSR606689-2"/>
    </source>
</evidence>
<evidence type="ECO:0000256" key="9">
    <source>
        <dbReference type="ARBA" id="ARBA00023134"/>
    </source>
</evidence>
<keyword evidence="8" id="KW-0333">Golgi apparatus</keyword>
<dbReference type="PROSITE" id="PS51417">
    <property type="entry name" value="ARF"/>
    <property type="match status" value="1"/>
</dbReference>
<evidence type="ECO:0008006" key="15">
    <source>
        <dbReference type="Google" id="ProtNLM"/>
    </source>
</evidence>
<keyword evidence="9 11" id="KW-0342">GTP-binding</keyword>
<dbReference type="EMBL" id="JAEPQZ010000015">
    <property type="protein sequence ID" value="KAG2173142.1"/>
    <property type="molecule type" value="Genomic_DNA"/>
</dbReference>
<gene>
    <name evidence="13" type="ORF">INT43_004515</name>
</gene>
<evidence type="ECO:0000256" key="11">
    <source>
        <dbReference type="PIRSR" id="PIRSR606689-1"/>
    </source>
</evidence>
<keyword evidence="4" id="KW-0519">Myristate</keyword>
<keyword evidence="5 11" id="KW-0547">Nucleotide-binding</keyword>
<evidence type="ECO:0000256" key="4">
    <source>
        <dbReference type="ARBA" id="ARBA00022707"/>
    </source>
</evidence>
<dbReference type="PANTHER" id="PTHR11711">
    <property type="entry name" value="ADP RIBOSYLATION FACTOR-RELATED"/>
    <property type="match status" value="1"/>
</dbReference>
<comment type="caution">
    <text evidence="13">The sequence shown here is derived from an EMBL/GenBank/DDBJ whole genome shotgun (WGS) entry which is preliminary data.</text>
</comment>
<keyword evidence="14" id="KW-1185">Reference proteome</keyword>
<keyword evidence="10" id="KW-0449">Lipoprotein</keyword>
<dbReference type="PRINTS" id="PR00328">
    <property type="entry name" value="SAR1GTPBP"/>
</dbReference>
<evidence type="ECO:0000256" key="2">
    <source>
        <dbReference type="ARBA" id="ARBA00010290"/>
    </source>
</evidence>
<dbReference type="Gene3D" id="3.40.50.300">
    <property type="entry name" value="P-loop containing nucleotide triphosphate hydrolases"/>
    <property type="match status" value="1"/>
</dbReference>
<feature type="binding site" evidence="12">
    <location>
        <position position="65"/>
    </location>
    <ligand>
        <name>Mg(2+)</name>
        <dbReference type="ChEBI" id="CHEBI:18420"/>
    </ligand>
</feature>
<dbReference type="CDD" id="cd04151">
    <property type="entry name" value="Arl1"/>
    <property type="match status" value="1"/>
</dbReference>
<dbReference type="GO" id="GO:0015031">
    <property type="term" value="P:protein transport"/>
    <property type="evidence" value="ECO:0007669"/>
    <property type="project" value="UniProtKB-KW"/>
</dbReference>
<evidence type="ECO:0000256" key="1">
    <source>
        <dbReference type="ARBA" id="ARBA00004555"/>
    </source>
</evidence>
<dbReference type="SMART" id="SM00178">
    <property type="entry name" value="SAR"/>
    <property type="match status" value="1"/>
</dbReference>
<feature type="binding site" evidence="11">
    <location>
        <begin position="143"/>
        <end position="146"/>
    </location>
    <ligand>
        <name>GTP</name>
        <dbReference type="ChEBI" id="CHEBI:37565"/>
    </ligand>
</feature>
<dbReference type="SMART" id="SM00175">
    <property type="entry name" value="RAB"/>
    <property type="match status" value="1"/>
</dbReference>
<protein>
    <recommendedName>
        <fullName evidence="15">ADP-ribosylation factor-like protein 1</fullName>
    </recommendedName>
</protein>
<comment type="similarity">
    <text evidence="2">Belongs to the small GTPase superfamily. Arf family.</text>
</comment>
<keyword evidence="12" id="KW-0479">Metal-binding</keyword>
<sequence>QEILTNNCHPFRDLTTPIGNLFSRVLGRLWGEKEVRILILGLDGAGKTTILYRLQIGEIVTTIPTIGFNVETLSYKNIKFQVWDLGGQTSIRPYWRCYYANTDAIIYVVDSADKDRVETSKEELHSMLEEEELKDDALLVFANKQDMEHAMNAAEVSEALGLSTLKNRQWSIFKTSAVKGEGLNEGLDWLVNIIEGKNN</sequence>
<evidence type="ECO:0000313" key="13">
    <source>
        <dbReference type="EMBL" id="KAG2173142.1"/>
    </source>
</evidence>
<feature type="binding site" evidence="11">
    <location>
        <begin position="41"/>
        <end position="48"/>
    </location>
    <ligand>
        <name>GTP</name>
        <dbReference type="ChEBI" id="CHEBI:37565"/>
    </ligand>
</feature>
<dbReference type="GO" id="GO:0046872">
    <property type="term" value="F:metal ion binding"/>
    <property type="evidence" value="ECO:0007669"/>
    <property type="project" value="UniProtKB-KW"/>
</dbReference>
<dbReference type="GO" id="GO:0003924">
    <property type="term" value="F:GTPase activity"/>
    <property type="evidence" value="ECO:0007669"/>
    <property type="project" value="InterPro"/>
</dbReference>
<evidence type="ECO:0000313" key="14">
    <source>
        <dbReference type="Proteomes" id="UP000654370"/>
    </source>
</evidence>
<organism evidence="13 14">
    <name type="scientific">Mortierella isabellina</name>
    <name type="common">Filamentous fungus</name>
    <name type="synonym">Umbelopsis isabellina</name>
    <dbReference type="NCBI Taxonomy" id="91625"/>
    <lineage>
        <taxon>Eukaryota</taxon>
        <taxon>Fungi</taxon>
        <taxon>Fungi incertae sedis</taxon>
        <taxon>Mucoromycota</taxon>
        <taxon>Mucoromycotina</taxon>
        <taxon>Umbelopsidomycetes</taxon>
        <taxon>Umbelopsidales</taxon>
        <taxon>Umbelopsidaceae</taxon>
        <taxon>Umbelopsis</taxon>
    </lineage>
</organism>
<evidence type="ECO:0000256" key="7">
    <source>
        <dbReference type="ARBA" id="ARBA00022927"/>
    </source>
</evidence>
<feature type="non-terminal residue" evidence="13">
    <location>
        <position position="199"/>
    </location>
</feature>
<dbReference type="GO" id="GO:0005525">
    <property type="term" value="F:GTP binding"/>
    <property type="evidence" value="ECO:0007669"/>
    <property type="project" value="UniProtKB-KW"/>
</dbReference>
<dbReference type="Pfam" id="PF00025">
    <property type="entry name" value="Arf"/>
    <property type="match status" value="1"/>
</dbReference>
<dbReference type="NCBIfam" id="TIGR00231">
    <property type="entry name" value="small_GTP"/>
    <property type="match status" value="1"/>
</dbReference>
<dbReference type="InterPro" id="IPR024156">
    <property type="entry name" value="Small_GTPase_ARF"/>
</dbReference>
<reference evidence="13" key="1">
    <citation type="submission" date="2020-12" db="EMBL/GenBank/DDBJ databases">
        <title>Metabolic potential, ecology and presence of endohyphal bacteria is reflected in genomic diversity of Mucoromycotina.</title>
        <authorList>
            <person name="Muszewska A."/>
            <person name="Okrasinska A."/>
            <person name="Steczkiewicz K."/>
            <person name="Drgas O."/>
            <person name="Orlowska M."/>
            <person name="Perlinska-Lenart U."/>
            <person name="Aleksandrzak-Piekarczyk T."/>
            <person name="Szatraj K."/>
            <person name="Zielenkiewicz U."/>
            <person name="Pilsyk S."/>
            <person name="Malc E."/>
            <person name="Mieczkowski P."/>
            <person name="Kruszewska J.S."/>
            <person name="Biernat P."/>
            <person name="Pawlowska J."/>
        </authorList>
    </citation>
    <scope>NUCLEOTIDE SEQUENCE</scope>
    <source>
        <strain evidence="13">WA0000067209</strain>
    </source>
</reference>
<evidence type="ECO:0000256" key="8">
    <source>
        <dbReference type="ARBA" id="ARBA00023034"/>
    </source>
</evidence>
<keyword evidence="12" id="KW-0460">Magnesium</keyword>
<evidence type="ECO:0000256" key="6">
    <source>
        <dbReference type="ARBA" id="ARBA00022892"/>
    </source>
</evidence>
<proteinExistence type="inferred from homology"/>
<keyword evidence="6" id="KW-0931">ER-Golgi transport</keyword>
<dbReference type="OrthoDB" id="2011769at2759"/>
<dbReference type="GO" id="GO:0016192">
    <property type="term" value="P:vesicle-mediated transport"/>
    <property type="evidence" value="ECO:0007669"/>
    <property type="project" value="UniProtKB-KW"/>
</dbReference>
<evidence type="ECO:0000256" key="10">
    <source>
        <dbReference type="ARBA" id="ARBA00023288"/>
    </source>
</evidence>
<name>A0A8H7PFS3_MORIS</name>
<keyword evidence="3" id="KW-0813">Transport</keyword>
<evidence type="ECO:0000256" key="3">
    <source>
        <dbReference type="ARBA" id="ARBA00022448"/>
    </source>
</evidence>